<dbReference type="Gene3D" id="2.80.10.50">
    <property type="match status" value="1"/>
</dbReference>
<comment type="similarity">
    <text evidence="1 2">Belongs to the heparin-binding growth factors family.</text>
</comment>
<dbReference type="InterPro" id="IPR056378">
    <property type="entry name" value="Let-756-like_FGF"/>
</dbReference>
<organism evidence="3 4">
    <name type="scientific">Hydra vulgaris</name>
    <name type="common">Hydra</name>
    <name type="synonym">Hydra attenuata</name>
    <dbReference type="NCBI Taxonomy" id="6087"/>
    <lineage>
        <taxon>Eukaryota</taxon>
        <taxon>Metazoa</taxon>
        <taxon>Cnidaria</taxon>
        <taxon>Hydrozoa</taxon>
        <taxon>Hydroidolina</taxon>
        <taxon>Anthoathecata</taxon>
        <taxon>Aplanulata</taxon>
        <taxon>Hydridae</taxon>
        <taxon>Hydra</taxon>
    </lineage>
</organism>
<reference evidence="4" key="1">
    <citation type="submission" date="2025-08" db="UniProtKB">
        <authorList>
            <consortium name="RefSeq"/>
        </authorList>
    </citation>
    <scope>IDENTIFICATION</scope>
</reference>
<dbReference type="RefSeq" id="XP_065649609.1">
    <property type="nucleotide sequence ID" value="XM_065793537.1"/>
</dbReference>
<dbReference type="PANTHER" id="PTHR11486">
    <property type="entry name" value="FIBROBLAST GROWTH FACTOR"/>
    <property type="match status" value="1"/>
</dbReference>
<dbReference type="GeneID" id="101235368"/>
<dbReference type="Proteomes" id="UP001652625">
    <property type="component" value="Chromosome 03"/>
</dbReference>
<dbReference type="CDD" id="cd00058">
    <property type="entry name" value="beta-trefoil_FGF"/>
    <property type="match status" value="1"/>
</dbReference>
<dbReference type="SMART" id="SM00442">
    <property type="entry name" value="FGF"/>
    <property type="match status" value="1"/>
</dbReference>
<dbReference type="InterPro" id="IPR002209">
    <property type="entry name" value="Fibroblast_GF_fam"/>
</dbReference>
<sequence>MKFYFLVFLTYIDNGNSQLSEYPHKKEELNDFTLQKEWSAVQRTPEKNEKHHKPILTKEVNLIFDKWGNCKLALLYCRNGFYIDITNNNVVGVSYKSFITNETGLFQIETYGKSFVMLKHVKTNNYIAMNNEGKLHSSETKTDECLFYYYLEKGEYATFSSAKYFVNDYYDLYISLRKTGKLRKANHSTPFQRSSQFEIIPKISEKDQLCIRR</sequence>
<accession>A0ABM4BKM9</accession>
<dbReference type="InterPro" id="IPR008996">
    <property type="entry name" value="IL1/FGF"/>
</dbReference>
<keyword evidence="3" id="KW-1185">Reference proteome</keyword>
<dbReference type="PRINTS" id="PR00262">
    <property type="entry name" value="IL1HBGF"/>
</dbReference>
<dbReference type="PRINTS" id="PR00263">
    <property type="entry name" value="HBGFFGF"/>
</dbReference>
<evidence type="ECO:0000256" key="1">
    <source>
        <dbReference type="ARBA" id="ARBA00007936"/>
    </source>
</evidence>
<name>A0ABM4BKM9_HYDVU</name>
<proteinExistence type="inferred from homology"/>
<evidence type="ECO:0000313" key="4">
    <source>
        <dbReference type="RefSeq" id="XP_065649609.1"/>
    </source>
</evidence>
<protein>
    <recommendedName>
        <fullName evidence="2">Fibroblast growth factor</fullName>
        <shortName evidence="2">FGF</shortName>
    </recommendedName>
</protein>
<evidence type="ECO:0000256" key="2">
    <source>
        <dbReference type="RuleBase" id="RU049442"/>
    </source>
</evidence>
<evidence type="ECO:0000313" key="3">
    <source>
        <dbReference type="Proteomes" id="UP001652625"/>
    </source>
</evidence>
<dbReference type="Pfam" id="PF00167">
    <property type="entry name" value="FGF"/>
    <property type="match status" value="1"/>
</dbReference>
<gene>
    <name evidence="4" type="primary">LOC101235368</name>
</gene>
<dbReference type="SUPFAM" id="SSF50353">
    <property type="entry name" value="Cytokine"/>
    <property type="match status" value="1"/>
</dbReference>